<protein>
    <submittedName>
        <fullName evidence="3">ABC transporter family substrate-binding protein</fullName>
    </submittedName>
</protein>
<organism evidence="3 4">
    <name type="scientific">Streptomyces olivaceiscleroticus</name>
    <dbReference type="NCBI Taxonomy" id="68245"/>
    <lineage>
        <taxon>Bacteria</taxon>
        <taxon>Bacillati</taxon>
        <taxon>Actinomycetota</taxon>
        <taxon>Actinomycetes</taxon>
        <taxon>Kitasatosporales</taxon>
        <taxon>Streptomycetaceae</taxon>
        <taxon>Streptomyces</taxon>
    </lineage>
</organism>
<proteinExistence type="predicted"/>
<dbReference type="Gene3D" id="3.10.105.10">
    <property type="entry name" value="Dipeptide-binding Protein, Domain 3"/>
    <property type="match status" value="1"/>
</dbReference>
<dbReference type="InterPro" id="IPR039424">
    <property type="entry name" value="SBP_5"/>
</dbReference>
<dbReference type="PIRSF" id="PIRSF002741">
    <property type="entry name" value="MppA"/>
    <property type="match status" value="1"/>
</dbReference>
<dbReference type="RefSeq" id="WP_346092502.1">
    <property type="nucleotide sequence ID" value="NZ_BAAABY010000003.1"/>
</dbReference>
<feature type="domain" description="Solute-binding protein family 5" evidence="2">
    <location>
        <begin position="112"/>
        <end position="485"/>
    </location>
</feature>
<name>A0ABP3J6J8_9ACTN</name>
<sequence>MKHTRVPLALIATVAASSLALTACGGGDDADSKPKSAPKATALDINQQDPAKLKQGGTLNWAVDQFSTQWNALEIDGQETSTLDVVESVMPSLWHSSESGKQVPNKAFLLDAKSETKGGKQVVTFHLNPKAKWSDGTPITYKDLKANVEAMSGKDKAYKIASSAGYEEVSSVEKGKDDYEAILTFDTPFADWQSLFSAPNNTPLYPAKYVSDPEKFNTAYINKMPVTANAFKVGSIDKTAQTVTMVADPKWWGDKPKLDKIVFHAMEGGSMPAAFANGEIDYFNVGGDPSAYKQAAAVKSGEIREAGGPNYRVFAFNGKSEKLKDPRVRQALFMATDRKTLAESNLKGLNWPAKTMDNHLLVPNQKGYQDNSNGLGKYDPKGAAKLLDEAGWKLHGKVREKDGKKLSLRFVIPSGTPASKNEGTILTQLYGQIGVKLDVQTVATNEFFDKYITPGDFDVSPYSMMGTPFAATGASNIYLSNGGNNDARVGSKKLDDLMKKAGHTIDPTESLKVVNQADAEAWKIAGMLPIYQRPDIIALKKSLANLGAQGMSDITYEHIGYTK</sequence>
<dbReference type="Gene3D" id="3.40.190.10">
    <property type="entry name" value="Periplasmic binding protein-like II"/>
    <property type="match status" value="1"/>
</dbReference>
<dbReference type="PANTHER" id="PTHR30290">
    <property type="entry name" value="PERIPLASMIC BINDING COMPONENT OF ABC TRANSPORTER"/>
    <property type="match status" value="1"/>
</dbReference>
<dbReference type="Gene3D" id="3.90.76.10">
    <property type="entry name" value="Dipeptide-binding Protein, Domain 1"/>
    <property type="match status" value="1"/>
</dbReference>
<evidence type="ECO:0000256" key="1">
    <source>
        <dbReference type="SAM" id="SignalP"/>
    </source>
</evidence>
<keyword evidence="1" id="KW-0732">Signal</keyword>
<dbReference type="InterPro" id="IPR030678">
    <property type="entry name" value="Peptide/Ni-bd"/>
</dbReference>
<evidence type="ECO:0000313" key="3">
    <source>
        <dbReference type="EMBL" id="GAA0443483.1"/>
    </source>
</evidence>
<keyword evidence="4" id="KW-1185">Reference proteome</keyword>
<dbReference type="PROSITE" id="PS51257">
    <property type="entry name" value="PROKAR_LIPOPROTEIN"/>
    <property type="match status" value="1"/>
</dbReference>
<dbReference type="Proteomes" id="UP001500909">
    <property type="component" value="Unassembled WGS sequence"/>
</dbReference>
<comment type="caution">
    <text evidence="3">The sequence shown here is derived from an EMBL/GenBank/DDBJ whole genome shotgun (WGS) entry which is preliminary data.</text>
</comment>
<dbReference type="EMBL" id="BAAABY010000003">
    <property type="protein sequence ID" value="GAA0443483.1"/>
    <property type="molecule type" value="Genomic_DNA"/>
</dbReference>
<dbReference type="PANTHER" id="PTHR30290:SF65">
    <property type="entry name" value="MONOACYL PHOSPHATIDYLINOSITOL TETRAMANNOSIDE-BINDING PROTEIN LPQW-RELATED"/>
    <property type="match status" value="1"/>
</dbReference>
<evidence type="ECO:0000313" key="4">
    <source>
        <dbReference type="Proteomes" id="UP001500909"/>
    </source>
</evidence>
<accession>A0ABP3J6J8</accession>
<feature type="chain" id="PRO_5046224042" evidence="1">
    <location>
        <begin position="24"/>
        <end position="563"/>
    </location>
</feature>
<dbReference type="SUPFAM" id="SSF53850">
    <property type="entry name" value="Periplasmic binding protein-like II"/>
    <property type="match status" value="1"/>
</dbReference>
<dbReference type="InterPro" id="IPR000914">
    <property type="entry name" value="SBP_5_dom"/>
</dbReference>
<gene>
    <name evidence="3" type="ORF">GCM10010361_04270</name>
</gene>
<dbReference type="Pfam" id="PF00496">
    <property type="entry name" value="SBP_bac_5"/>
    <property type="match status" value="1"/>
</dbReference>
<reference evidence="4" key="1">
    <citation type="journal article" date="2019" name="Int. J. Syst. Evol. Microbiol.">
        <title>The Global Catalogue of Microorganisms (GCM) 10K type strain sequencing project: providing services to taxonomists for standard genome sequencing and annotation.</title>
        <authorList>
            <consortium name="The Broad Institute Genomics Platform"/>
            <consortium name="The Broad Institute Genome Sequencing Center for Infectious Disease"/>
            <person name="Wu L."/>
            <person name="Ma J."/>
        </authorList>
    </citation>
    <scope>NUCLEOTIDE SEQUENCE [LARGE SCALE GENOMIC DNA]</scope>
    <source>
        <strain evidence="4">JCM 4805</strain>
    </source>
</reference>
<dbReference type="CDD" id="cd08501">
    <property type="entry name" value="PBP2_Lpqw"/>
    <property type="match status" value="1"/>
</dbReference>
<evidence type="ECO:0000259" key="2">
    <source>
        <dbReference type="Pfam" id="PF00496"/>
    </source>
</evidence>
<feature type="signal peptide" evidence="1">
    <location>
        <begin position="1"/>
        <end position="23"/>
    </location>
</feature>